<reference evidence="2 3" key="1">
    <citation type="submission" date="2024-01" db="EMBL/GenBank/DDBJ databases">
        <title>Genomic insights into the taxonomy and metabolism of the cyanobacterium Pannus brasiliensis CCIBt3594.</title>
        <authorList>
            <person name="Machado M."/>
            <person name="Botero N.B."/>
            <person name="Andreote A.P.D."/>
            <person name="Feitosa A.M.T."/>
            <person name="Popin R."/>
            <person name="Sivonen K."/>
            <person name="Fiore M.F."/>
        </authorList>
    </citation>
    <scope>NUCLEOTIDE SEQUENCE [LARGE SCALE GENOMIC DNA]</scope>
    <source>
        <strain evidence="2 3">CCIBt3594</strain>
    </source>
</reference>
<comment type="caution">
    <text evidence="2">The sequence shown here is derived from an EMBL/GenBank/DDBJ whole genome shotgun (WGS) entry which is preliminary data.</text>
</comment>
<dbReference type="AlphaFoldDB" id="A0AAW9QPA2"/>
<accession>A0AAW9QPA2</accession>
<evidence type="ECO:0000313" key="2">
    <source>
        <dbReference type="EMBL" id="MEG3438710.1"/>
    </source>
</evidence>
<keyword evidence="3" id="KW-1185">Reference proteome</keyword>
<feature type="domain" description="EVE" evidence="1">
    <location>
        <begin position="3"/>
        <end position="134"/>
    </location>
</feature>
<evidence type="ECO:0000259" key="1">
    <source>
        <dbReference type="Pfam" id="PF01878"/>
    </source>
</evidence>
<organism evidence="2 3">
    <name type="scientific">Pannus brasiliensis CCIBt3594</name>
    <dbReference type="NCBI Taxonomy" id="1427578"/>
    <lineage>
        <taxon>Bacteria</taxon>
        <taxon>Bacillati</taxon>
        <taxon>Cyanobacteriota</taxon>
        <taxon>Cyanophyceae</taxon>
        <taxon>Oscillatoriophycideae</taxon>
        <taxon>Chroococcales</taxon>
        <taxon>Microcystaceae</taxon>
        <taxon>Pannus</taxon>
    </lineage>
</organism>
<protein>
    <submittedName>
        <fullName evidence="2">EVE domain-containing protein</fullName>
    </submittedName>
</protein>
<dbReference type="EMBL" id="JBAFSM010000033">
    <property type="protein sequence ID" value="MEG3438710.1"/>
    <property type="molecule type" value="Genomic_DNA"/>
</dbReference>
<sequence length="144" mass="16992">MVYWLFQANPKYSQILEAIERLEEIYWLVTRYSKEIAPGDRVMIWIAGKRAGIYALAEVLEAPRFRDEPPDIDIWTMPVRAKARFWAPVRFQQKLLDTPLLKSVLVFDPILHELEVIRRPHNSNFRVSDEQWNRAISLLDGIDV</sequence>
<dbReference type="RefSeq" id="WP_332866194.1">
    <property type="nucleotide sequence ID" value="NZ_JBAFSM010000033.1"/>
</dbReference>
<dbReference type="Gene3D" id="3.10.590.10">
    <property type="entry name" value="ph1033 like domains"/>
    <property type="match status" value="1"/>
</dbReference>
<dbReference type="Pfam" id="PF01878">
    <property type="entry name" value="EVE"/>
    <property type="match status" value="1"/>
</dbReference>
<gene>
    <name evidence="2" type="ORF">V0288_16395</name>
</gene>
<proteinExistence type="predicted"/>
<dbReference type="InterPro" id="IPR015947">
    <property type="entry name" value="PUA-like_sf"/>
</dbReference>
<dbReference type="Proteomes" id="UP001328733">
    <property type="component" value="Unassembled WGS sequence"/>
</dbReference>
<name>A0AAW9QPA2_9CHRO</name>
<dbReference type="InterPro" id="IPR002740">
    <property type="entry name" value="EVE_domain"/>
</dbReference>
<dbReference type="SUPFAM" id="SSF88697">
    <property type="entry name" value="PUA domain-like"/>
    <property type="match status" value="1"/>
</dbReference>
<evidence type="ECO:0000313" key="3">
    <source>
        <dbReference type="Proteomes" id="UP001328733"/>
    </source>
</evidence>